<accession>A0ABU2WQM0</accession>
<sequence length="255" mass="26649">MTKDRDMMISVEKLRPVTAVDDRWPASTREAALAHLLVNIAGDLPEAPPRSHRRRVVFTALLTAGLVASGAGIAVAGGLLPESFTKPLSFWATETGGAVDVQTARRVAQAPGPDGTVLSVWSAKGQDGTTCIAPLFEPPGDLDRPAPTSFKLAGGQCTGATDRGTEPLSTMGGSEDGGGIHTMWAAAGDAVRAELRLPDGSVRSAVRAEDVFFFWYLANESVDPPVLVGYDAAGKVVAERSPPNLRKRVHPGTGG</sequence>
<reference evidence="3" key="1">
    <citation type="submission" date="2023-09" db="EMBL/GenBank/DDBJ databases">
        <title>30 novel species of actinomycetes from the DSMZ collection.</title>
        <authorList>
            <person name="Nouioui I."/>
        </authorList>
    </citation>
    <scope>NUCLEOTIDE SEQUENCE</scope>
    <source>
        <strain evidence="3">DSM 115977</strain>
    </source>
</reference>
<protein>
    <submittedName>
        <fullName evidence="3">Uncharacterized protein</fullName>
    </submittedName>
</protein>
<evidence type="ECO:0000256" key="1">
    <source>
        <dbReference type="SAM" id="MobiDB-lite"/>
    </source>
</evidence>
<proteinExistence type="predicted"/>
<dbReference type="RefSeq" id="WP_311410306.1">
    <property type="nucleotide sequence ID" value="NZ_JAVRFL010000003.1"/>
</dbReference>
<evidence type="ECO:0000313" key="4">
    <source>
        <dbReference type="Proteomes" id="UP001180973"/>
    </source>
</evidence>
<keyword evidence="2" id="KW-1133">Transmembrane helix</keyword>
<keyword evidence="2" id="KW-0472">Membrane</keyword>
<keyword evidence="2" id="KW-0812">Transmembrane</keyword>
<dbReference type="Proteomes" id="UP001180973">
    <property type="component" value="Unassembled WGS sequence"/>
</dbReference>
<evidence type="ECO:0000313" key="3">
    <source>
        <dbReference type="EMBL" id="MDT0527934.1"/>
    </source>
</evidence>
<organism evidence="3 4">
    <name type="scientific">Micromonospora reichwaldensis</name>
    <dbReference type="NCBI Taxonomy" id="3075516"/>
    <lineage>
        <taxon>Bacteria</taxon>
        <taxon>Bacillati</taxon>
        <taxon>Actinomycetota</taxon>
        <taxon>Actinomycetes</taxon>
        <taxon>Micromonosporales</taxon>
        <taxon>Micromonosporaceae</taxon>
        <taxon>Micromonospora</taxon>
    </lineage>
</organism>
<dbReference type="EMBL" id="JAVRFL010000003">
    <property type="protein sequence ID" value="MDT0527934.1"/>
    <property type="molecule type" value="Genomic_DNA"/>
</dbReference>
<keyword evidence="4" id="KW-1185">Reference proteome</keyword>
<name>A0ABU2WQM0_9ACTN</name>
<evidence type="ECO:0000256" key="2">
    <source>
        <dbReference type="SAM" id="Phobius"/>
    </source>
</evidence>
<comment type="caution">
    <text evidence="3">The sequence shown here is derived from an EMBL/GenBank/DDBJ whole genome shotgun (WGS) entry which is preliminary data.</text>
</comment>
<gene>
    <name evidence="3" type="ORF">RM555_02885</name>
</gene>
<feature type="transmembrane region" description="Helical" evidence="2">
    <location>
        <begin position="56"/>
        <end position="80"/>
    </location>
</feature>
<feature type="region of interest" description="Disordered" evidence="1">
    <location>
        <begin position="153"/>
        <end position="177"/>
    </location>
</feature>